<proteinExistence type="predicted"/>
<gene>
    <name evidence="3" type="ORF">NCTC10327_00829</name>
</gene>
<evidence type="ECO:0000256" key="1">
    <source>
        <dbReference type="SAM" id="MobiDB-lite"/>
    </source>
</evidence>
<feature type="region of interest" description="Disordered" evidence="1">
    <location>
        <begin position="150"/>
        <end position="214"/>
    </location>
</feature>
<dbReference type="AlphaFoldDB" id="A0A7Z8Y909"/>
<dbReference type="Pfam" id="PF24201">
    <property type="entry name" value="DUF7426"/>
    <property type="match status" value="1"/>
</dbReference>
<reference evidence="3 4" key="1">
    <citation type="submission" date="2018-11" db="EMBL/GenBank/DDBJ databases">
        <authorList>
            <consortium name="Pathogen Informatics"/>
        </authorList>
    </citation>
    <scope>NUCLEOTIDE SEQUENCE [LARGE SCALE GENOMIC DNA]</scope>
    <source>
        <strain evidence="3 4">NCTC10327</strain>
    </source>
</reference>
<dbReference type="InterPro" id="IPR055849">
    <property type="entry name" value="DUF7426"/>
</dbReference>
<name>A0A7Z8Y909_9ACTO</name>
<dbReference type="Proteomes" id="UP000269974">
    <property type="component" value="Unassembled WGS sequence"/>
</dbReference>
<dbReference type="RefSeq" id="WP_185933900.1">
    <property type="nucleotide sequence ID" value="NZ_UYIO01000001.1"/>
</dbReference>
<evidence type="ECO:0000259" key="2">
    <source>
        <dbReference type="Pfam" id="PF24201"/>
    </source>
</evidence>
<accession>A0A7Z8Y909</accession>
<feature type="domain" description="DUF7426" evidence="2">
    <location>
        <begin position="33"/>
        <end position="158"/>
    </location>
</feature>
<organism evidence="3 4">
    <name type="scientific">Actinobaculum suis</name>
    <dbReference type="NCBI Taxonomy" id="1657"/>
    <lineage>
        <taxon>Bacteria</taxon>
        <taxon>Bacillati</taxon>
        <taxon>Actinomycetota</taxon>
        <taxon>Actinomycetes</taxon>
        <taxon>Actinomycetales</taxon>
        <taxon>Actinomycetaceae</taxon>
        <taxon>Actinobaculum</taxon>
    </lineage>
</organism>
<sequence>MTETPHFYSDQQRATALESMFLQPLRLSHPKLGQFEVEPPNAADGATLTALYTVLLQRQTIEPEPETCSTCGQAVLTATNRRLRAALEAAKDRDVEDIALGEDNVRRLKETGVPGQDIALLGIYAMVFWVGGQTMADTWLRAAQDPAGSLKATKPATSEDSGSGEAPKVSKNGPNMGSGSRMSKASTRGTRSPATSNQKARGSRKKNASGKKTS</sequence>
<dbReference type="EMBL" id="UYIO01000001">
    <property type="protein sequence ID" value="VDG76162.1"/>
    <property type="molecule type" value="Genomic_DNA"/>
</dbReference>
<evidence type="ECO:0000313" key="3">
    <source>
        <dbReference type="EMBL" id="VDG76162.1"/>
    </source>
</evidence>
<evidence type="ECO:0000313" key="4">
    <source>
        <dbReference type="Proteomes" id="UP000269974"/>
    </source>
</evidence>
<comment type="caution">
    <text evidence="3">The sequence shown here is derived from an EMBL/GenBank/DDBJ whole genome shotgun (WGS) entry which is preliminary data.</text>
</comment>
<protein>
    <recommendedName>
        <fullName evidence="2">DUF7426 domain-containing protein</fullName>
    </recommendedName>
</protein>
<feature type="compositionally biased region" description="Basic residues" evidence="1">
    <location>
        <begin position="201"/>
        <end position="214"/>
    </location>
</feature>
<feature type="compositionally biased region" description="Polar residues" evidence="1">
    <location>
        <begin position="172"/>
        <end position="200"/>
    </location>
</feature>